<keyword evidence="2" id="KW-1185">Reference proteome</keyword>
<dbReference type="Proteomes" id="UP000612362">
    <property type="component" value="Unassembled WGS sequence"/>
</dbReference>
<sequence>MMRGTGGEKTPLCFQIGETNGVFTQRVIPPREKRGTCSALLLYSFSRSHMCVDVPVLEHGEVSASRRMIINFLGKRYPGSLSQGELQSDLKCQMSWLEIDFSYA</sequence>
<dbReference type="EMBL" id="BNJF01000004">
    <property type="protein sequence ID" value="GHO48991.1"/>
    <property type="molecule type" value="Genomic_DNA"/>
</dbReference>
<reference evidence="1" key="1">
    <citation type="submission" date="2020-10" db="EMBL/GenBank/DDBJ databases">
        <title>Taxonomic study of unclassified bacteria belonging to the class Ktedonobacteria.</title>
        <authorList>
            <person name="Yabe S."/>
            <person name="Wang C.M."/>
            <person name="Zheng Y."/>
            <person name="Sakai Y."/>
            <person name="Cavaletti L."/>
            <person name="Monciardini P."/>
            <person name="Donadio S."/>
        </authorList>
    </citation>
    <scope>NUCLEOTIDE SEQUENCE</scope>
    <source>
        <strain evidence="1">SOSP1-1</strain>
    </source>
</reference>
<accession>A0A8J3I7P4</accession>
<name>A0A8J3I7P4_9CHLR</name>
<dbReference type="AlphaFoldDB" id="A0A8J3I7P4"/>
<evidence type="ECO:0000313" key="2">
    <source>
        <dbReference type="Proteomes" id="UP000612362"/>
    </source>
</evidence>
<proteinExistence type="predicted"/>
<gene>
    <name evidence="1" type="ORF">KSX_71540</name>
</gene>
<comment type="caution">
    <text evidence="1">The sequence shown here is derived from an EMBL/GenBank/DDBJ whole genome shotgun (WGS) entry which is preliminary data.</text>
</comment>
<organism evidence="1 2">
    <name type="scientific">Ktedonospora formicarum</name>
    <dbReference type="NCBI Taxonomy" id="2778364"/>
    <lineage>
        <taxon>Bacteria</taxon>
        <taxon>Bacillati</taxon>
        <taxon>Chloroflexota</taxon>
        <taxon>Ktedonobacteria</taxon>
        <taxon>Ktedonobacterales</taxon>
        <taxon>Ktedonobacteraceae</taxon>
        <taxon>Ktedonospora</taxon>
    </lineage>
</organism>
<protein>
    <submittedName>
        <fullName evidence="1">Uncharacterized protein</fullName>
    </submittedName>
</protein>
<evidence type="ECO:0000313" key="1">
    <source>
        <dbReference type="EMBL" id="GHO48991.1"/>
    </source>
</evidence>